<dbReference type="SUPFAM" id="SSF55781">
    <property type="entry name" value="GAF domain-like"/>
    <property type="match status" value="1"/>
</dbReference>
<dbReference type="InterPro" id="IPR013656">
    <property type="entry name" value="PAS_4"/>
</dbReference>
<organism evidence="11 12">
    <name type="scientific">Microvirga aerophila</name>
    <dbReference type="NCBI Taxonomy" id="670291"/>
    <lineage>
        <taxon>Bacteria</taxon>
        <taxon>Pseudomonadati</taxon>
        <taxon>Pseudomonadota</taxon>
        <taxon>Alphaproteobacteria</taxon>
        <taxon>Hyphomicrobiales</taxon>
        <taxon>Methylobacteriaceae</taxon>
        <taxon>Microvirga</taxon>
    </lineage>
</organism>
<keyword evidence="5" id="KW-0808">Transferase</keyword>
<dbReference type="SUPFAM" id="SSF55785">
    <property type="entry name" value="PYP-like sensor domain (PAS domain)"/>
    <property type="match status" value="1"/>
</dbReference>
<dbReference type="GO" id="GO:0005524">
    <property type="term" value="F:ATP binding"/>
    <property type="evidence" value="ECO:0007669"/>
    <property type="project" value="UniProtKB-KW"/>
</dbReference>
<keyword evidence="6" id="KW-0547">Nucleotide-binding</keyword>
<sequence>MTGAALEPMTAADIEAIGRIGAVSSILEIVLETTGLGFAAVARVTETSWTACAVLDRIGFGLGVGGSLDVATTFCSEIRASSTPIVIDQASRDAIFCQHPTPKMYGFESYIAVPIILRSGKTFGTICALDPKPASLSDPKILKTLQLFAQLIATQIELDESLAELKAEREHLRNLFRQTPSIMSVVRGPDHILDMANDAYRHLVGQERPLLGLPVRDALPEVRDQGFLDLLDQVYRTGQPHIGRAHRILLARDPNGPPEERFLDFIMQPITDGNGRVTGIFSESIDVTDHKRSLDHQELLIHELNHRVKNTLATVQSIAYQSLKRAQSVDHARHSLESRLMALSRVHDLLTQESWESADLRTVAHQAVSPFDGTGTSRFTLSGPEIRLPPRQVLPLSMTFHELLTNAVKYGALSAPGGRVSLSWDRDKDRRMLVLTWREQDGPAVQPPTERGFGTRLIQRGLAQELDGSVDMSFEPSGVICTIRIPLTNGRA</sequence>
<keyword evidence="4" id="KW-0597">Phosphoprotein</keyword>
<accession>A0A512BQ93</accession>
<dbReference type="Gene3D" id="3.30.565.10">
    <property type="entry name" value="Histidine kinase-like ATPase, C-terminal domain"/>
    <property type="match status" value="1"/>
</dbReference>
<protein>
    <recommendedName>
        <fullName evidence="3">Blue-light-activated histidine kinase</fullName>
        <ecNumber evidence="2">2.7.13.3</ecNumber>
    </recommendedName>
</protein>
<dbReference type="Pfam" id="PF08448">
    <property type="entry name" value="PAS_4"/>
    <property type="match status" value="1"/>
</dbReference>
<dbReference type="Pfam" id="PF01590">
    <property type="entry name" value="GAF"/>
    <property type="match status" value="1"/>
</dbReference>
<dbReference type="SUPFAM" id="SSF55874">
    <property type="entry name" value="ATPase domain of HSP90 chaperone/DNA topoisomerase II/histidine kinase"/>
    <property type="match status" value="1"/>
</dbReference>
<dbReference type="RefSeq" id="WP_162815696.1">
    <property type="nucleotide sequence ID" value="NZ_BJYU01000019.1"/>
</dbReference>
<evidence type="ECO:0000313" key="12">
    <source>
        <dbReference type="Proteomes" id="UP000321085"/>
    </source>
</evidence>
<dbReference type="Pfam" id="PF07536">
    <property type="entry name" value="HWE_HK"/>
    <property type="match status" value="1"/>
</dbReference>
<dbReference type="SMART" id="SM00065">
    <property type="entry name" value="GAF"/>
    <property type="match status" value="1"/>
</dbReference>
<keyword evidence="7" id="KW-0418">Kinase</keyword>
<feature type="domain" description="Signal transduction histidine kinase HWE region" evidence="10">
    <location>
        <begin position="303"/>
        <end position="385"/>
    </location>
</feature>
<evidence type="ECO:0000256" key="2">
    <source>
        <dbReference type="ARBA" id="ARBA00012438"/>
    </source>
</evidence>
<dbReference type="NCBIfam" id="TIGR00229">
    <property type="entry name" value="sensory_box"/>
    <property type="match status" value="1"/>
</dbReference>
<feature type="domain" description="GAF" evidence="9">
    <location>
        <begin position="18"/>
        <end position="166"/>
    </location>
</feature>
<dbReference type="InterPro" id="IPR029016">
    <property type="entry name" value="GAF-like_dom_sf"/>
</dbReference>
<comment type="caution">
    <text evidence="11">The sequence shown here is derived from an EMBL/GenBank/DDBJ whole genome shotgun (WGS) entry which is preliminary data.</text>
</comment>
<evidence type="ECO:0000256" key="8">
    <source>
        <dbReference type="ARBA" id="ARBA00022840"/>
    </source>
</evidence>
<evidence type="ECO:0000256" key="1">
    <source>
        <dbReference type="ARBA" id="ARBA00000085"/>
    </source>
</evidence>
<dbReference type="PANTHER" id="PTHR41523:SF7">
    <property type="entry name" value="HISTIDINE KINASE"/>
    <property type="match status" value="1"/>
</dbReference>
<evidence type="ECO:0000256" key="4">
    <source>
        <dbReference type="ARBA" id="ARBA00022553"/>
    </source>
</evidence>
<evidence type="ECO:0000313" key="11">
    <source>
        <dbReference type="EMBL" id="GEO14149.1"/>
    </source>
</evidence>
<gene>
    <name evidence="11" type="ORF">MAE02_18450</name>
</gene>
<dbReference type="SMART" id="SM00911">
    <property type="entry name" value="HWE_HK"/>
    <property type="match status" value="1"/>
</dbReference>
<keyword evidence="12" id="KW-1185">Reference proteome</keyword>
<dbReference type="InterPro" id="IPR011102">
    <property type="entry name" value="Sig_transdc_His_kinase_HWE"/>
</dbReference>
<dbReference type="InterPro" id="IPR036890">
    <property type="entry name" value="HATPase_C_sf"/>
</dbReference>
<comment type="catalytic activity">
    <reaction evidence="1">
        <text>ATP + protein L-histidine = ADP + protein N-phospho-L-histidine.</text>
        <dbReference type="EC" id="2.7.13.3"/>
    </reaction>
</comment>
<dbReference type="AlphaFoldDB" id="A0A512BQ93"/>
<reference evidence="11 12" key="1">
    <citation type="submission" date="2019-07" db="EMBL/GenBank/DDBJ databases">
        <title>Whole genome shotgun sequence of Microvirga aerophila NBRC 106136.</title>
        <authorList>
            <person name="Hosoyama A."/>
            <person name="Uohara A."/>
            <person name="Ohji S."/>
            <person name="Ichikawa N."/>
        </authorList>
    </citation>
    <scope>NUCLEOTIDE SEQUENCE [LARGE SCALE GENOMIC DNA]</scope>
    <source>
        <strain evidence="11 12">NBRC 106136</strain>
    </source>
</reference>
<evidence type="ECO:0000256" key="6">
    <source>
        <dbReference type="ARBA" id="ARBA00022741"/>
    </source>
</evidence>
<dbReference type="Gene3D" id="3.30.450.40">
    <property type="match status" value="1"/>
</dbReference>
<dbReference type="InterPro" id="IPR035965">
    <property type="entry name" value="PAS-like_dom_sf"/>
</dbReference>
<evidence type="ECO:0000256" key="7">
    <source>
        <dbReference type="ARBA" id="ARBA00022777"/>
    </source>
</evidence>
<keyword evidence="8" id="KW-0067">ATP-binding</keyword>
<dbReference type="InterPro" id="IPR000014">
    <property type="entry name" value="PAS"/>
</dbReference>
<dbReference type="GO" id="GO:0004673">
    <property type="term" value="F:protein histidine kinase activity"/>
    <property type="evidence" value="ECO:0007669"/>
    <property type="project" value="UniProtKB-EC"/>
</dbReference>
<evidence type="ECO:0000256" key="5">
    <source>
        <dbReference type="ARBA" id="ARBA00022679"/>
    </source>
</evidence>
<dbReference type="InterPro" id="IPR003018">
    <property type="entry name" value="GAF"/>
</dbReference>
<dbReference type="Gene3D" id="3.30.450.20">
    <property type="entry name" value="PAS domain"/>
    <property type="match status" value="1"/>
</dbReference>
<proteinExistence type="predicted"/>
<evidence type="ECO:0000256" key="3">
    <source>
        <dbReference type="ARBA" id="ARBA00021740"/>
    </source>
</evidence>
<dbReference type="Proteomes" id="UP000321085">
    <property type="component" value="Unassembled WGS sequence"/>
</dbReference>
<dbReference type="PANTHER" id="PTHR41523">
    <property type="entry name" value="TWO-COMPONENT SYSTEM SENSOR PROTEIN"/>
    <property type="match status" value="1"/>
</dbReference>
<name>A0A512BQ93_9HYPH</name>
<evidence type="ECO:0000259" key="9">
    <source>
        <dbReference type="SMART" id="SM00065"/>
    </source>
</evidence>
<evidence type="ECO:0000259" key="10">
    <source>
        <dbReference type="SMART" id="SM00911"/>
    </source>
</evidence>
<dbReference type="EC" id="2.7.13.3" evidence="2"/>
<dbReference type="EMBL" id="BJYU01000019">
    <property type="protein sequence ID" value="GEO14149.1"/>
    <property type="molecule type" value="Genomic_DNA"/>
</dbReference>